<sequence length="143" mass="16400">MDRLNGLGGTTKRPRQPNWATGYRQEPFNFRALPQELKFEVLKHATGQHLEYDDEIPYALGDILPGLFHREFAPTTRDLILLHYRTHAKILTPAFAYSQLQPSFEIGKTWDIFPSCHLDAWFQAGKLLVSAPIRALIAIEKRA</sequence>
<dbReference type="EMBL" id="JAMKPW020000038">
    <property type="protein sequence ID" value="KAK8200630.1"/>
    <property type="molecule type" value="Genomic_DNA"/>
</dbReference>
<reference evidence="1" key="1">
    <citation type="submission" date="2024-02" db="EMBL/GenBank/DDBJ databases">
        <title>Metagenome Assembled Genome of Zalaria obscura JY119.</title>
        <authorList>
            <person name="Vighnesh L."/>
            <person name="Jagadeeshwari U."/>
            <person name="Venkata Ramana C."/>
            <person name="Sasikala C."/>
        </authorList>
    </citation>
    <scope>NUCLEOTIDE SEQUENCE</scope>
    <source>
        <strain evidence="1">JY119</strain>
    </source>
</reference>
<name>A0ACC3S748_9PEZI</name>
<proteinExistence type="predicted"/>
<comment type="caution">
    <text evidence="1">The sequence shown here is derived from an EMBL/GenBank/DDBJ whole genome shotgun (WGS) entry which is preliminary data.</text>
</comment>
<accession>A0ACC3S748</accession>
<protein>
    <submittedName>
        <fullName evidence="1">Uncharacterized protein</fullName>
    </submittedName>
</protein>
<evidence type="ECO:0000313" key="1">
    <source>
        <dbReference type="EMBL" id="KAK8200630.1"/>
    </source>
</evidence>
<gene>
    <name evidence="1" type="ORF">M8818_005945</name>
</gene>
<evidence type="ECO:0000313" key="2">
    <source>
        <dbReference type="Proteomes" id="UP001320706"/>
    </source>
</evidence>
<keyword evidence="2" id="KW-1185">Reference proteome</keyword>
<organism evidence="1 2">
    <name type="scientific">Zalaria obscura</name>
    <dbReference type="NCBI Taxonomy" id="2024903"/>
    <lineage>
        <taxon>Eukaryota</taxon>
        <taxon>Fungi</taxon>
        <taxon>Dikarya</taxon>
        <taxon>Ascomycota</taxon>
        <taxon>Pezizomycotina</taxon>
        <taxon>Dothideomycetes</taxon>
        <taxon>Dothideomycetidae</taxon>
        <taxon>Dothideales</taxon>
        <taxon>Zalariaceae</taxon>
        <taxon>Zalaria</taxon>
    </lineage>
</organism>
<dbReference type="Proteomes" id="UP001320706">
    <property type="component" value="Unassembled WGS sequence"/>
</dbReference>